<dbReference type="InterPro" id="IPR012551">
    <property type="entry name" value="DUF1707_SHOCT-like"/>
</dbReference>
<comment type="caution">
    <text evidence="3">The sequence shown here is derived from an EMBL/GenBank/DDBJ whole genome shotgun (WGS) entry which is preliminary data.</text>
</comment>
<name>A0A2T0T1J8_9PSEU</name>
<evidence type="ECO:0000313" key="4">
    <source>
        <dbReference type="Proteomes" id="UP000239494"/>
    </source>
</evidence>
<feature type="compositionally biased region" description="Low complexity" evidence="1">
    <location>
        <begin position="279"/>
        <end position="289"/>
    </location>
</feature>
<protein>
    <submittedName>
        <fullName evidence="3">Uncharacterized protein DUF1707</fullName>
    </submittedName>
</protein>
<evidence type="ECO:0000259" key="2">
    <source>
        <dbReference type="Pfam" id="PF08044"/>
    </source>
</evidence>
<sequence length="514" mass="55737">MLIHDPAPATLVSGRVFRGVRASVVAWWNAQARKGARRLHAVAVLDYGLACGGLDQDRYARLRQVVLTADYHDLPAVVADVPAPRWDTMPVGAPVDDHQRAFAATLLDIAARYGLVDGSDRRWRTAFAAKARTAADLLVLFLDLEPHLRHRRDDPAMVAGLDRLAFVRTILKARGRGRLSRAEFDGLLERTAAGDDLDVLRAEVDNPGQADRSGSADLSSNHVTWEGAKAEPTEVDPAGVEPVATLEPRVKTRRVPRAKPVVKPEPVAEPEPRVETRRVPGAKPEPVVEPEPVAEVEPVAEPVIRPVPPVEIKLVPKARAVAKPEPVAKPKTVAKVDPEIEACPVVRAKPVAEVGPVAKSDPVAESKPAAEPERAVDIEPAVAPVAAEPPALDLDRARIAKYLEQALFDERLGPGEYSARTVAVWSATTSHDLAELVVDLPLPADEPLRDRRPDAHADDLLTPAQRQTALDRLDRAMAGGALTLWEYETRLDAAVNARTFQDLAPVTDHLPPGW</sequence>
<feature type="region of interest" description="Disordered" evidence="1">
    <location>
        <begin position="255"/>
        <end position="289"/>
    </location>
</feature>
<dbReference type="Pfam" id="PF08044">
    <property type="entry name" value="DUF1707"/>
    <property type="match status" value="2"/>
</dbReference>
<feature type="domain" description="DUF1707" evidence="2">
    <location>
        <begin position="463"/>
        <end position="511"/>
    </location>
</feature>
<gene>
    <name evidence="3" type="ORF">CLV43_107110</name>
</gene>
<dbReference type="PANTHER" id="PTHR40763">
    <property type="entry name" value="MEMBRANE PROTEIN-RELATED"/>
    <property type="match status" value="1"/>
</dbReference>
<accession>A0A2T0T1J8</accession>
<proteinExistence type="predicted"/>
<feature type="domain" description="DUF1707" evidence="2">
    <location>
        <begin position="393"/>
        <end position="441"/>
    </location>
</feature>
<reference evidence="3 4" key="1">
    <citation type="submission" date="2018-03" db="EMBL/GenBank/DDBJ databases">
        <title>Genomic Encyclopedia of Archaeal and Bacterial Type Strains, Phase II (KMG-II): from individual species to whole genera.</title>
        <authorList>
            <person name="Goeker M."/>
        </authorList>
    </citation>
    <scope>NUCLEOTIDE SEQUENCE [LARGE SCALE GENOMIC DNA]</scope>
    <source>
        <strain evidence="3 4">DSM 44720</strain>
    </source>
</reference>
<organism evidence="3 4">
    <name type="scientific">Umezawaea tangerina</name>
    <dbReference type="NCBI Taxonomy" id="84725"/>
    <lineage>
        <taxon>Bacteria</taxon>
        <taxon>Bacillati</taxon>
        <taxon>Actinomycetota</taxon>
        <taxon>Actinomycetes</taxon>
        <taxon>Pseudonocardiales</taxon>
        <taxon>Pseudonocardiaceae</taxon>
        <taxon>Umezawaea</taxon>
    </lineage>
</organism>
<dbReference type="EMBL" id="PVTF01000007">
    <property type="protein sequence ID" value="PRY39527.1"/>
    <property type="molecule type" value="Genomic_DNA"/>
</dbReference>
<dbReference type="Proteomes" id="UP000239494">
    <property type="component" value="Unassembled WGS sequence"/>
</dbReference>
<evidence type="ECO:0000256" key="1">
    <source>
        <dbReference type="SAM" id="MobiDB-lite"/>
    </source>
</evidence>
<keyword evidence="4" id="KW-1185">Reference proteome</keyword>
<dbReference type="PANTHER" id="PTHR40763:SF4">
    <property type="entry name" value="DUF1707 DOMAIN-CONTAINING PROTEIN"/>
    <property type="match status" value="1"/>
</dbReference>
<dbReference type="AlphaFoldDB" id="A0A2T0T1J8"/>
<evidence type="ECO:0000313" key="3">
    <source>
        <dbReference type="EMBL" id="PRY39527.1"/>
    </source>
</evidence>